<organism evidence="2 3">
    <name type="scientific">Vitrella brassicaformis (strain CCMP3155)</name>
    <dbReference type="NCBI Taxonomy" id="1169540"/>
    <lineage>
        <taxon>Eukaryota</taxon>
        <taxon>Sar</taxon>
        <taxon>Alveolata</taxon>
        <taxon>Colpodellida</taxon>
        <taxon>Vitrellaceae</taxon>
        <taxon>Vitrella</taxon>
    </lineage>
</organism>
<feature type="compositionally biased region" description="Low complexity" evidence="1">
    <location>
        <begin position="41"/>
        <end position="57"/>
    </location>
</feature>
<feature type="region of interest" description="Disordered" evidence="1">
    <location>
        <begin position="184"/>
        <end position="215"/>
    </location>
</feature>
<feature type="region of interest" description="Disordered" evidence="1">
    <location>
        <begin position="23"/>
        <end position="87"/>
    </location>
</feature>
<dbReference type="EMBL" id="CDMY01000044">
    <property type="protein sequence ID" value="CEL92059.1"/>
    <property type="molecule type" value="Genomic_DNA"/>
</dbReference>
<sequence>MIVLLSRRARAPLLSQWLSQSVLGRGRRSCRRRRAQRRSPRAVGPDPYSSESPAAPSAAPPTAHPSQQPSDVPHDRSDVHCAGGDDQPAEYRGRAFNRWRVPCHELWPGIYSNLTAYERPRLKELRRYLKAAGKAAWGLQRLRAQCRKEYNAAKETEESLGAEGVEEAYLAAVWASRETARLPSTPRLTSSSRRYRRATTAPAARQSTTCCSQHK</sequence>
<keyword evidence="3" id="KW-1185">Reference proteome</keyword>
<dbReference type="Proteomes" id="UP000041254">
    <property type="component" value="Unassembled WGS sequence"/>
</dbReference>
<proteinExistence type="predicted"/>
<gene>
    <name evidence="2" type="ORF">Vbra_23377</name>
</gene>
<dbReference type="InParanoid" id="A0A0G4E8H5"/>
<name>A0A0G4E8H5_VITBC</name>
<evidence type="ECO:0000256" key="1">
    <source>
        <dbReference type="SAM" id="MobiDB-lite"/>
    </source>
</evidence>
<accession>A0A0G4E8H5</accession>
<dbReference type="VEuPathDB" id="CryptoDB:Vbra_23377"/>
<protein>
    <submittedName>
        <fullName evidence="2">Uncharacterized protein</fullName>
    </submittedName>
</protein>
<evidence type="ECO:0000313" key="2">
    <source>
        <dbReference type="EMBL" id="CEL92059.1"/>
    </source>
</evidence>
<feature type="compositionally biased region" description="Basic residues" evidence="1">
    <location>
        <begin position="25"/>
        <end position="40"/>
    </location>
</feature>
<reference evidence="2 3" key="1">
    <citation type="submission" date="2014-11" db="EMBL/GenBank/DDBJ databases">
        <authorList>
            <person name="Zhu J."/>
            <person name="Qi W."/>
            <person name="Song R."/>
        </authorList>
    </citation>
    <scope>NUCLEOTIDE SEQUENCE [LARGE SCALE GENOMIC DNA]</scope>
</reference>
<dbReference type="AlphaFoldDB" id="A0A0G4E8H5"/>
<evidence type="ECO:0000313" key="3">
    <source>
        <dbReference type="Proteomes" id="UP000041254"/>
    </source>
</evidence>
<feature type="compositionally biased region" description="Low complexity" evidence="1">
    <location>
        <begin position="184"/>
        <end position="209"/>
    </location>
</feature>